<protein>
    <recommendedName>
        <fullName evidence="7">Phosphatidylglycerol--prolipoprotein diacylglyceryl transferase</fullName>
        <ecNumber evidence="7">2.5.1.145</ecNumber>
    </recommendedName>
</protein>
<evidence type="ECO:0000256" key="3">
    <source>
        <dbReference type="ARBA" id="ARBA00022679"/>
    </source>
</evidence>
<dbReference type="HAMAP" id="MF_01147">
    <property type="entry name" value="Lgt"/>
    <property type="match status" value="1"/>
</dbReference>
<feature type="transmembrane region" description="Helical" evidence="7">
    <location>
        <begin position="124"/>
        <end position="144"/>
    </location>
</feature>
<comment type="caution">
    <text evidence="8">The sequence shown here is derived from an EMBL/GenBank/DDBJ whole genome shotgun (WGS) entry which is preliminary data.</text>
</comment>
<reference evidence="8 9" key="1">
    <citation type="journal article" date="2021" name="Sci. Rep.">
        <title>The distribution of antibiotic resistance genes in chicken gut microbiota commensals.</title>
        <authorList>
            <person name="Juricova H."/>
            <person name="Matiasovicova J."/>
            <person name="Kubasova T."/>
            <person name="Cejkova D."/>
            <person name="Rychlik I."/>
        </authorList>
    </citation>
    <scope>NUCLEOTIDE SEQUENCE [LARGE SCALE GENOMIC DNA]</scope>
    <source>
        <strain evidence="8 9">An829</strain>
    </source>
</reference>
<comment type="similarity">
    <text evidence="1 7">Belongs to the Lgt family.</text>
</comment>
<evidence type="ECO:0000256" key="7">
    <source>
        <dbReference type="HAMAP-Rule" id="MF_01147"/>
    </source>
</evidence>
<dbReference type="RefSeq" id="WP_205101691.1">
    <property type="nucleotide sequence ID" value="NZ_JACJJC010000002.1"/>
</dbReference>
<dbReference type="Proteomes" id="UP000715095">
    <property type="component" value="Unassembled WGS sequence"/>
</dbReference>
<keyword evidence="3 7" id="KW-0808">Transferase</keyword>
<evidence type="ECO:0000256" key="1">
    <source>
        <dbReference type="ARBA" id="ARBA00007150"/>
    </source>
</evidence>
<dbReference type="GO" id="GO:0016740">
    <property type="term" value="F:transferase activity"/>
    <property type="evidence" value="ECO:0007669"/>
    <property type="project" value="UniProtKB-KW"/>
</dbReference>
<dbReference type="EC" id="2.5.1.145" evidence="7"/>
<feature type="binding site" evidence="7">
    <location>
        <position position="139"/>
    </location>
    <ligand>
        <name>a 1,2-diacyl-sn-glycero-3-phospho-(1'-sn-glycerol)</name>
        <dbReference type="ChEBI" id="CHEBI:64716"/>
    </ligand>
</feature>
<comment type="function">
    <text evidence="7">Catalyzes the transfer of the diacylglyceryl group from phosphatidylglycerol to the sulfhydryl group of the N-terminal cysteine of a prolipoprotein, the first step in the formation of mature lipoproteins.</text>
</comment>
<feature type="transmembrane region" description="Helical" evidence="7">
    <location>
        <begin position="91"/>
        <end position="112"/>
    </location>
</feature>
<dbReference type="PANTHER" id="PTHR30589">
    <property type="entry name" value="PROLIPOPROTEIN DIACYLGLYCERYL TRANSFERASE"/>
    <property type="match status" value="1"/>
</dbReference>
<feature type="transmembrane region" description="Helical" evidence="7">
    <location>
        <begin position="240"/>
        <end position="258"/>
    </location>
</feature>
<keyword evidence="4 7" id="KW-0812">Transmembrane</keyword>
<evidence type="ECO:0000256" key="4">
    <source>
        <dbReference type="ARBA" id="ARBA00022692"/>
    </source>
</evidence>
<comment type="pathway">
    <text evidence="7">Protein modification; lipoprotein biosynthesis (diacylglyceryl transfer).</text>
</comment>
<dbReference type="EMBL" id="JACJJC010000002">
    <property type="protein sequence ID" value="MBM6703249.1"/>
    <property type="molecule type" value="Genomic_DNA"/>
</dbReference>
<dbReference type="PANTHER" id="PTHR30589:SF0">
    <property type="entry name" value="PHOSPHATIDYLGLYCEROL--PROLIPOPROTEIN DIACYLGLYCERYL TRANSFERASE"/>
    <property type="match status" value="1"/>
</dbReference>
<organism evidence="8 9">
    <name type="scientific">Sutterella massiliensis</name>
    <dbReference type="NCBI Taxonomy" id="1816689"/>
    <lineage>
        <taxon>Bacteria</taxon>
        <taxon>Pseudomonadati</taxon>
        <taxon>Pseudomonadota</taxon>
        <taxon>Betaproteobacteria</taxon>
        <taxon>Burkholderiales</taxon>
        <taxon>Sutterellaceae</taxon>
        <taxon>Sutterella</taxon>
    </lineage>
</organism>
<evidence type="ECO:0000313" key="8">
    <source>
        <dbReference type="EMBL" id="MBM6703249.1"/>
    </source>
</evidence>
<proteinExistence type="inferred from homology"/>
<dbReference type="Pfam" id="PF01790">
    <property type="entry name" value="LGT"/>
    <property type="match status" value="1"/>
</dbReference>
<feature type="transmembrane region" description="Helical" evidence="7">
    <location>
        <begin position="202"/>
        <end position="220"/>
    </location>
</feature>
<feature type="transmembrane region" description="Helical" evidence="7">
    <location>
        <begin position="20"/>
        <end position="36"/>
    </location>
</feature>
<comment type="subcellular location">
    <subcellularLocation>
        <location evidence="7">Cell membrane</location>
        <topology evidence="7">Multi-pass membrane protein</topology>
    </subcellularLocation>
</comment>
<sequence length="269" mass="29772">MLVHPEFDPVAVHLGPLAVRWYGLMYLAGFALFWLLGRKRAADAWRGITKENVEDLLFYGVFGIILGGRLGYCLFYQPSFYLAHPLAVFEIWQGGMSAHGGLVGALVVMWIYSARRKLGFWNTVDFVAPLVPLGLMAGRIGNFINGELWGRPASSELPWAMVFPQAADGGVPRHPSQLYEAGLEGLALFLLLWIYSRKPRPCGRVAALFGIGYGVARFMSEFFREPDAFLGLQALGFSRGQWLTLPLALAGIGLWIRAGHRAKKDAARS</sequence>
<dbReference type="PROSITE" id="PS01311">
    <property type="entry name" value="LGT"/>
    <property type="match status" value="1"/>
</dbReference>
<evidence type="ECO:0000313" key="9">
    <source>
        <dbReference type="Proteomes" id="UP000715095"/>
    </source>
</evidence>
<keyword evidence="9" id="KW-1185">Reference proteome</keyword>
<dbReference type="NCBIfam" id="TIGR00544">
    <property type="entry name" value="lgt"/>
    <property type="match status" value="1"/>
</dbReference>
<comment type="catalytic activity">
    <reaction evidence="7">
        <text>L-cysteinyl-[prolipoprotein] + a 1,2-diacyl-sn-glycero-3-phospho-(1'-sn-glycerol) = an S-1,2-diacyl-sn-glyceryl-L-cysteinyl-[prolipoprotein] + sn-glycerol 1-phosphate + H(+)</text>
        <dbReference type="Rhea" id="RHEA:56712"/>
        <dbReference type="Rhea" id="RHEA-COMP:14679"/>
        <dbReference type="Rhea" id="RHEA-COMP:14680"/>
        <dbReference type="ChEBI" id="CHEBI:15378"/>
        <dbReference type="ChEBI" id="CHEBI:29950"/>
        <dbReference type="ChEBI" id="CHEBI:57685"/>
        <dbReference type="ChEBI" id="CHEBI:64716"/>
        <dbReference type="ChEBI" id="CHEBI:140658"/>
        <dbReference type="EC" id="2.5.1.145"/>
    </reaction>
</comment>
<accession>A0ABS2DPH8</accession>
<feature type="transmembrane region" description="Helical" evidence="7">
    <location>
        <begin position="56"/>
        <end position="79"/>
    </location>
</feature>
<keyword evidence="6 7" id="KW-0472">Membrane</keyword>
<keyword evidence="2 7" id="KW-1003">Cell membrane</keyword>
<keyword evidence="5 7" id="KW-1133">Transmembrane helix</keyword>
<evidence type="ECO:0000256" key="2">
    <source>
        <dbReference type="ARBA" id="ARBA00022475"/>
    </source>
</evidence>
<evidence type="ECO:0000256" key="5">
    <source>
        <dbReference type="ARBA" id="ARBA00022989"/>
    </source>
</evidence>
<name>A0ABS2DPH8_9BURK</name>
<gene>
    <name evidence="7" type="primary">lgt</name>
    <name evidence="8" type="ORF">H6A60_01840</name>
</gene>
<evidence type="ECO:0000256" key="6">
    <source>
        <dbReference type="ARBA" id="ARBA00023136"/>
    </source>
</evidence>
<dbReference type="InterPro" id="IPR001640">
    <property type="entry name" value="Lgt"/>
</dbReference>
<feature type="transmembrane region" description="Helical" evidence="7">
    <location>
        <begin position="178"/>
        <end position="195"/>
    </location>
</feature>